<evidence type="ECO:0000256" key="1">
    <source>
        <dbReference type="SAM" id="MobiDB-lite"/>
    </source>
</evidence>
<feature type="region of interest" description="Disordered" evidence="1">
    <location>
        <begin position="256"/>
        <end position="292"/>
    </location>
</feature>
<proteinExistence type="predicted"/>
<evidence type="ECO:0008006" key="4">
    <source>
        <dbReference type="Google" id="ProtNLM"/>
    </source>
</evidence>
<feature type="region of interest" description="Disordered" evidence="1">
    <location>
        <begin position="1"/>
        <end position="181"/>
    </location>
</feature>
<evidence type="ECO:0000313" key="3">
    <source>
        <dbReference type="Proteomes" id="UP000006906"/>
    </source>
</evidence>
<dbReference type="EMBL" id="CM008970">
    <property type="protein sequence ID" value="PNW78948.1"/>
    <property type="molecule type" value="Genomic_DNA"/>
</dbReference>
<feature type="compositionally biased region" description="Pro residues" evidence="1">
    <location>
        <begin position="1129"/>
        <end position="1172"/>
    </location>
</feature>
<evidence type="ECO:0000313" key="2">
    <source>
        <dbReference type="EMBL" id="PNW78948.1"/>
    </source>
</evidence>
<feature type="region of interest" description="Disordered" evidence="1">
    <location>
        <begin position="442"/>
        <end position="461"/>
    </location>
</feature>
<name>A0A2K3DEJ0_CHLRE</name>
<reference evidence="2 3" key="1">
    <citation type="journal article" date="2007" name="Science">
        <title>The Chlamydomonas genome reveals the evolution of key animal and plant functions.</title>
        <authorList>
            <person name="Merchant S.S."/>
            <person name="Prochnik S.E."/>
            <person name="Vallon O."/>
            <person name="Harris E.H."/>
            <person name="Karpowicz S.J."/>
            <person name="Witman G.B."/>
            <person name="Terry A."/>
            <person name="Salamov A."/>
            <person name="Fritz-Laylin L.K."/>
            <person name="Marechal-Drouard L."/>
            <person name="Marshall W.F."/>
            <person name="Qu L.H."/>
            <person name="Nelson D.R."/>
            <person name="Sanderfoot A.A."/>
            <person name="Spalding M.H."/>
            <person name="Kapitonov V.V."/>
            <person name="Ren Q."/>
            <person name="Ferris P."/>
            <person name="Lindquist E."/>
            <person name="Shapiro H."/>
            <person name="Lucas S.M."/>
            <person name="Grimwood J."/>
            <person name="Schmutz J."/>
            <person name="Cardol P."/>
            <person name="Cerutti H."/>
            <person name="Chanfreau G."/>
            <person name="Chen C.L."/>
            <person name="Cognat V."/>
            <person name="Croft M.T."/>
            <person name="Dent R."/>
            <person name="Dutcher S."/>
            <person name="Fernandez E."/>
            <person name="Fukuzawa H."/>
            <person name="Gonzalez-Ballester D."/>
            <person name="Gonzalez-Halphen D."/>
            <person name="Hallmann A."/>
            <person name="Hanikenne M."/>
            <person name="Hippler M."/>
            <person name="Inwood W."/>
            <person name="Jabbari K."/>
            <person name="Kalanon M."/>
            <person name="Kuras R."/>
            <person name="Lefebvre P.A."/>
            <person name="Lemaire S.D."/>
            <person name="Lobanov A.V."/>
            <person name="Lohr M."/>
            <person name="Manuell A."/>
            <person name="Meier I."/>
            <person name="Mets L."/>
            <person name="Mittag M."/>
            <person name="Mittelmeier T."/>
            <person name="Moroney J.V."/>
            <person name="Moseley J."/>
            <person name="Napoli C."/>
            <person name="Nedelcu A.M."/>
            <person name="Niyogi K."/>
            <person name="Novoselov S.V."/>
            <person name="Paulsen I.T."/>
            <person name="Pazour G."/>
            <person name="Purton S."/>
            <person name="Ral J.P."/>
            <person name="Riano-Pachon D.M."/>
            <person name="Riekhof W."/>
            <person name="Rymarquis L."/>
            <person name="Schroda M."/>
            <person name="Stern D."/>
            <person name="Umen J."/>
            <person name="Willows R."/>
            <person name="Wilson N."/>
            <person name="Zimmer S.L."/>
            <person name="Allmer J."/>
            <person name="Balk J."/>
            <person name="Bisova K."/>
            <person name="Chen C.J."/>
            <person name="Elias M."/>
            <person name="Gendler K."/>
            <person name="Hauser C."/>
            <person name="Lamb M.R."/>
            <person name="Ledford H."/>
            <person name="Long J.C."/>
            <person name="Minagawa J."/>
            <person name="Page M.D."/>
            <person name="Pan J."/>
            <person name="Pootakham W."/>
            <person name="Roje S."/>
            <person name="Rose A."/>
            <person name="Stahlberg E."/>
            <person name="Terauchi A.M."/>
            <person name="Yang P."/>
            <person name="Ball S."/>
            <person name="Bowler C."/>
            <person name="Dieckmann C.L."/>
            <person name="Gladyshev V.N."/>
            <person name="Green P."/>
            <person name="Jorgensen R."/>
            <person name="Mayfield S."/>
            <person name="Mueller-Roeber B."/>
            <person name="Rajamani S."/>
            <person name="Sayre R.T."/>
            <person name="Brokstein P."/>
            <person name="Dubchak I."/>
            <person name="Goodstein D."/>
            <person name="Hornick L."/>
            <person name="Huang Y.W."/>
            <person name="Jhaveri J."/>
            <person name="Luo Y."/>
            <person name="Martinez D."/>
            <person name="Ngau W.C."/>
            <person name="Otillar B."/>
            <person name="Poliakov A."/>
            <person name="Porter A."/>
            <person name="Szajkowski L."/>
            <person name="Werner G."/>
            <person name="Zhou K."/>
            <person name="Grigoriev I.V."/>
            <person name="Rokhsar D.S."/>
            <person name="Grossman A.R."/>
        </authorList>
    </citation>
    <scope>NUCLEOTIDE SEQUENCE [LARGE SCALE GENOMIC DNA]</scope>
    <source>
        <strain evidence="3">CC-503</strain>
    </source>
</reference>
<dbReference type="RefSeq" id="XP_042921255.1">
    <property type="nucleotide sequence ID" value="XM_043065760.1"/>
</dbReference>
<accession>A0A2K3DEJ0</accession>
<gene>
    <name evidence="2" type="ORF">CHLRE_09g395510v5</name>
</gene>
<feature type="region of interest" description="Disordered" evidence="1">
    <location>
        <begin position="600"/>
        <end position="646"/>
    </location>
</feature>
<keyword evidence="3" id="KW-1185">Reference proteome</keyword>
<dbReference type="Gramene" id="PNW78948">
    <property type="protein sequence ID" value="PNW78948"/>
    <property type="gene ID" value="CHLRE_09g395510v5"/>
</dbReference>
<dbReference type="Proteomes" id="UP000006906">
    <property type="component" value="Chromosome 9"/>
</dbReference>
<dbReference type="PANTHER" id="PTHR48148">
    <property type="entry name" value="KERATINOCYTE PROLINE-RICH PROTEIN"/>
    <property type="match status" value="1"/>
</dbReference>
<dbReference type="InParanoid" id="A0A2K3DEJ0"/>
<feature type="compositionally biased region" description="Pro residues" evidence="1">
    <location>
        <begin position="1"/>
        <end position="178"/>
    </location>
</feature>
<dbReference type="PRINTS" id="PR01217">
    <property type="entry name" value="PRICHEXTENSN"/>
</dbReference>
<feature type="region of interest" description="Disordered" evidence="1">
    <location>
        <begin position="1108"/>
        <end position="1172"/>
    </location>
</feature>
<organism evidence="2 3">
    <name type="scientific">Chlamydomonas reinhardtii</name>
    <name type="common">Chlamydomonas smithii</name>
    <dbReference type="NCBI Taxonomy" id="3055"/>
    <lineage>
        <taxon>Eukaryota</taxon>
        <taxon>Viridiplantae</taxon>
        <taxon>Chlorophyta</taxon>
        <taxon>core chlorophytes</taxon>
        <taxon>Chlorophyceae</taxon>
        <taxon>CS clade</taxon>
        <taxon>Chlamydomonadales</taxon>
        <taxon>Chlamydomonadaceae</taxon>
        <taxon>Chlamydomonas</taxon>
    </lineage>
</organism>
<sequence>MPLPSPSPFPPPSPRPPSPAPSSAPSPRPSRAPSPPSPPPPSPAPSPPSPPPPSPAPSPPSPPPPTPAPSPPTPPPPTPAPAPPSPPPPSAAPAPPSPPPPSPAPSPPSPPPASPAPSPPSPPPPSPAPSPPSPPPPSPAPSPPSQPPPSPAPSPPSPPPPSPASSPPSPAPPSPAPSSSPLIIGITLKCRILSIRAGSIVVEAELGAAPGVDAADLQADLSAAASTKTLLQPAFVESYAITESVVSIIPSPPPAPPFLPSSPAPSPLSQQPPPSPPQPPSSPAAPPSPPQQPPPAFCPVCIGWEVQAGPVFNGTYFFDNPDNCQQATTYVSNLLHTYTIPQQGQADGGFIALTQPVSCRGNRVDVCYTSFSHGIAAKLRTDFELLNPLNYLGSNNLITPVFGFQDFFACPAHLAGMMLDFTTSNSQCGPIPSGWYCDPLPPPPSPAPSSPPAAPSPTPPPSPPPLPCSVCIGWQTDARPIFMGDYFFHAYDNCGQALDFMESLLAPYLEEGVLVPAQAQVRCSGTQLQYCYTAYSSERAAQVKAGLEALGVAGLIPRAFGFSDVSSCPEDLAGSTLQFTSSNSECGPVSTQLTCSYLPDPLPSPASPAPAPEAPSPPQPPPSPPQPPSLPPLEPSPPSPPGPPEPPPPCAGCLIWHLNGGPEVFFDDTKNCDRATGFIKQLLAPYYLQDGSIISLTSPISCFANVIYVCYAAPSTESVAQMKADLEALGFSGLVTPAFGFVGNECTSEFAGTTLEFTCNTFNNVACGPSSTKLTCAGLPSPPAPLQSPLQPPPSPAPSSPPPCSVCIGWQTDARPIFMGDYFFHAYDNCGQALDFMESLLAPYWEEGVLVPAQAQVRCSGTQLQYCYTAYSSERAAQVKAGLEALGVAGLIPRAFGFSDVSSCPEDLAGSTLQFTSSNSECGPVSTQLTCSYLPDPLPSPASPAPAPEAPSPPQPPPSPPQPPSSPAAIPLPAPSTPAPPSSPPPPCSVCIAWQTDAGPIFEGMYYFEIPDNCYRAIRFVATQLLPPYFFRVLPDGSAGEIRGWSSVTCRRDKVDYCYEATTRGIAANFSAGLQALGARGLLSPVFGGSEDGTCPGVFPAGTALEFTSSDSQQCGPPTIRTVCDGFQPPKPPRPPSPAPSAPSPPWPQPPASPGAPAPSPPPLPPLEPPPPIAPAPPSCSVCIGWETDAGPIFDTGVHFFDVPDNCQRATDVVNGLIGGYTAAGEGNAGYIVLTQPIQCKGDRIDLCYDALSPATAAALKADFDARITLFYNGLISPVFGIPDFFSCPVVFAGKALRFTSSNIGCGPINPSAGSASTSAGTSASTSAAVPKPSDGSTTISPIITALAYPTQPVSSCWTRVHRVAVSSTTSILLKAAGMACNS</sequence>
<dbReference type="KEGG" id="cre:CHLRE_09g395510v5"/>
<protein>
    <recommendedName>
        <fullName evidence="4">Pherophorin domain-containing protein</fullName>
    </recommendedName>
</protein>
<feature type="region of interest" description="Disordered" evidence="1">
    <location>
        <begin position="939"/>
        <end position="982"/>
    </location>
</feature>
<dbReference type="PaxDb" id="3055-EDP02277"/>
<dbReference type="PANTHER" id="PTHR48148:SF2">
    <property type="entry name" value="PA14 DOMAIN-CONTAINING PROTEIN"/>
    <property type="match status" value="1"/>
</dbReference>
<dbReference type="GeneID" id="5720317"/>